<dbReference type="Proteomes" id="UP000195089">
    <property type="component" value="Unassembled WGS sequence"/>
</dbReference>
<accession>A0A243BB81</accession>
<dbReference type="NCBIfam" id="NF000311">
    <property type="entry name" value="Vat_ABCDEFH"/>
    <property type="match status" value="1"/>
</dbReference>
<proteinExistence type="inferred from homology"/>
<dbReference type="Pfam" id="PF00132">
    <property type="entry name" value="Hexapep"/>
    <property type="match status" value="1"/>
</dbReference>
<evidence type="ECO:0000256" key="1">
    <source>
        <dbReference type="ARBA" id="ARBA00007274"/>
    </source>
</evidence>
<gene>
    <name evidence="6" type="ORF">BK742_17355</name>
</gene>
<dbReference type="PROSITE" id="PS00101">
    <property type="entry name" value="HEXAPEP_TRANSFERASES"/>
    <property type="match status" value="1"/>
</dbReference>
<dbReference type="PANTHER" id="PTHR43300:SF11">
    <property type="entry name" value="ACETYLTRANSFERASE RV3034C-RELATED"/>
    <property type="match status" value="1"/>
</dbReference>
<comment type="similarity">
    <text evidence="1">Belongs to the transferase hexapeptide repeat family.</text>
</comment>
<dbReference type="SUPFAM" id="SSF51161">
    <property type="entry name" value="Trimeric LpxA-like enzymes"/>
    <property type="match status" value="1"/>
</dbReference>
<dbReference type="CDD" id="cd03349">
    <property type="entry name" value="LbH_XAT"/>
    <property type="match status" value="1"/>
</dbReference>
<dbReference type="Gene3D" id="2.160.10.10">
    <property type="entry name" value="Hexapeptide repeat proteins"/>
    <property type="match status" value="1"/>
</dbReference>
<keyword evidence="5" id="KW-0012">Acyltransferase</keyword>
<dbReference type="AlphaFoldDB" id="A0A243BB81"/>
<evidence type="ECO:0000256" key="5">
    <source>
        <dbReference type="ARBA" id="ARBA00023315"/>
    </source>
</evidence>
<dbReference type="InterPro" id="IPR018357">
    <property type="entry name" value="Hexapep_transf_CS"/>
</dbReference>
<dbReference type="InterPro" id="IPR050179">
    <property type="entry name" value="Trans_hexapeptide_repeat"/>
</dbReference>
<reference evidence="6 7" key="1">
    <citation type="submission" date="2016-10" db="EMBL/GenBank/DDBJ databases">
        <title>Comparative genomics of Bacillus thuringiensis reveals a path to pathogens against multiple invertebrate hosts.</title>
        <authorList>
            <person name="Zheng J."/>
            <person name="Gao Q."/>
            <person name="Liu H."/>
            <person name="Peng D."/>
            <person name="Ruan L."/>
            <person name="Sun M."/>
        </authorList>
    </citation>
    <scope>NUCLEOTIDE SEQUENCE [LARGE SCALE GENOMIC DNA]</scope>
    <source>
        <strain evidence="6">BGSC 4BX1</strain>
    </source>
</reference>
<protein>
    <recommendedName>
        <fullName evidence="8">Vat family streptogramin A O-acetyltransferase</fullName>
    </recommendedName>
</protein>
<keyword evidence="3" id="KW-0677">Repeat</keyword>
<dbReference type="EMBL" id="NFDL01000066">
    <property type="protein sequence ID" value="OTY42017.1"/>
    <property type="molecule type" value="Genomic_DNA"/>
</dbReference>
<evidence type="ECO:0000313" key="7">
    <source>
        <dbReference type="Proteomes" id="UP000195089"/>
    </source>
</evidence>
<evidence type="ECO:0000256" key="3">
    <source>
        <dbReference type="ARBA" id="ARBA00022737"/>
    </source>
</evidence>
<dbReference type="FunFam" id="2.160.10.10:FF:000037">
    <property type="entry name" value="Streptogramin A acetyltransferase"/>
    <property type="match status" value="1"/>
</dbReference>
<sequence length="208" mass="23473">MLGPDPKEVYPIKGNKNVQFVSNTLTRPNIKVGDYTYYDAVDGERFEDRVLYHYEVIGDQLIIGKFCSIGPGITIIMNGANHRMDGSTYPFNIFGNGWEKHTPTLDMLPYKGDTIIGNDVWIGKDVTIMPGVTIGDGAIIAANSLVVKDVEPFTIVGGNPSKEIKKRFSKEKIEELLKIQWWNIKQEMISNYIEAILSYNIEILKKLK</sequence>
<evidence type="ECO:0000256" key="2">
    <source>
        <dbReference type="ARBA" id="ARBA00022679"/>
    </source>
</evidence>
<dbReference type="InterPro" id="IPR011004">
    <property type="entry name" value="Trimer_LpxA-like_sf"/>
</dbReference>
<keyword evidence="4" id="KW-0046">Antibiotic resistance</keyword>
<organism evidence="6 7">
    <name type="scientific">Bacillus thuringiensis serovar pingluonsis</name>
    <dbReference type="NCBI Taxonomy" id="180881"/>
    <lineage>
        <taxon>Bacteria</taxon>
        <taxon>Bacillati</taxon>
        <taxon>Bacillota</taxon>
        <taxon>Bacilli</taxon>
        <taxon>Bacillales</taxon>
        <taxon>Bacillaceae</taxon>
        <taxon>Bacillus</taxon>
        <taxon>Bacillus cereus group</taxon>
    </lineage>
</organism>
<evidence type="ECO:0000313" key="6">
    <source>
        <dbReference type="EMBL" id="OTY42017.1"/>
    </source>
</evidence>
<dbReference type="RefSeq" id="WP_088119813.1">
    <property type="nucleotide sequence ID" value="NZ_NFDL01000066.1"/>
</dbReference>
<dbReference type="InterPro" id="IPR001451">
    <property type="entry name" value="Hexapep"/>
</dbReference>
<dbReference type="GO" id="GO:0046677">
    <property type="term" value="P:response to antibiotic"/>
    <property type="evidence" value="ECO:0007669"/>
    <property type="project" value="UniProtKB-KW"/>
</dbReference>
<keyword evidence="2" id="KW-0808">Transferase</keyword>
<evidence type="ECO:0000256" key="4">
    <source>
        <dbReference type="ARBA" id="ARBA00023251"/>
    </source>
</evidence>
<name>A0A243BB81_BACTU</name>
<comment type="caution">
    <text evidence="6">The sequence shown here is derived from an EMBL/GenBank/DDBJ whole genome shotgun (WGS) entry which is preliminary data.</text>
</comment>
<dbReference type="GO" id="GO:0016746">
    <property type="term" value="F:acyltransferase activity"/>
    <property type="evidence" value="ECO:0007669"/>
    <property type="project" value="UniProtKB-KW"/>
</dbReference>
<dbReference type="PANTHER" id="PTHR43300">
    <property type="entry name" value="ACETYLTRANSFERASE"/>
    <property type="match status" value="1"/>
</dbReference>
<evidence type="ECO:0008006" key="8">
    <source>
        <dbReference type="Google" id="ProtNLM"/>
    </source>
</evidence>